<reference evidence="2" key="1">
    <citation type="submission" date="2023-10" db="EMBL/GenBank/DDBJ databases">
        <authorList>
            <person name="Chen Y."/>
            <person name="Shah S."/>
            <person name="Dougan E. K."/>
            <person name="Thang M."/>
            <person name="Chan C."/>
        </authorList>
    </citation>
    <scope>NUCLEOTIDE SEQUENCE [LARGE SCALE GENOMIC DNA]</scope>
</reference>
<accession>A0ABN9V1U3</accession>
<evidence type="ECO:0000256" key="1">
    <source>
        <dbReference type="SAM" id="MobiDB-lite"/>
    </source>
</evidence>
<gene>
    <name evidence="2" type="ORF">PCOR1329_LOCUS53077</name>
</gene>
<dbReference type="Proteomes" id="UP001189429">
    <property type="component" value="Unassembled WGS sequence"/>
</dbReference>
<feature type="region of interest" description="Disordered" evidence="1">
    <location>
        <begin position="34"/>
        <end position="53"/>
    </location>
</feature>
<evidence type="ECO:0000313" key="3">
    <source>
        <dbReference type="Proteomes" id="UP001189429"/>
    </source>
</evidence>
<comment type="caution">
    <text evidence="2">The sequence shown here is derived from an EMBL/GenBank/DDBJ whole genome shotgun (WGS) entry which is preliminary data.</text>
</comment>
<keyword evidence="3" id="KW-1185">Reference proteome</keyword>
<proteinExistence type="predicted"/>
<sequence length="253" mass="27293">MEGWKKALLAAAGAGGVAAVLWYLLAEEAEGQASEDGAAAPEGGDNRKSGQGVVATGDVSKDQVIRILGDMVASQDRMKVLMKDLKAKMLAKDMDFAETYEHVRSVQPDDPLERHGLSMSDFDELVSKHQNDPQVMQGIMQIMGMPDESKVGQGKPVGEAQVIAVHAFMLQELENQLKDFSKIVGQKAWDMKTVALASQAIVAAKVERKYGLTSEDIEGAVMQNRQTLASNAEFAEINQKMQVAMSKLMGAPG</sequence>
<dbReference type="EMBL" id="CAUYUJ010016466">
    <property type="protein sequence ID" value="CAK0865600.1"/>
    <property type="molecule type" value="Genomic_DNA"/>
</dbReference>
<organism evidence="2 3">
    <name type="scientific">Prorocentrum cordatum</name>
    <dbReference type="NCBI Taxonomy" id="2364126"/>
    <lineage>
        <taxon>Eukaryota</taxon>
        <taxon>Sar</taxon>
        <taxon>Alveolata</taxon>
        <taxon>Dinophyceae</taxon>
        <taxon>Prorocentrales</taxon>
        <taxon>Prorocentraceae</taxon>
        <taxon>Prorocentrum</taxon>
    </lineage>
</organism>
<protein>
    <recommendedName>
        <fullName evidence="4">Protein C10</fullName>
    </recommendedName>
</protein>
<evidence type="ECO:0000313" key="2">
    <source>
        <dbReference type="EMBL" id="CAK0865600.1"/>
    </source>
</evidence>
<evidence type="ECO:0008006" key="4">
    <source>
        <dbReference type="Google" id="ProtNLM"/>
    </source>
</evidence>
<name>A0ABN9V1U3_9DINO</name>